<keyword evidence="2 5" id="KW-0812">Transmembrane</keyword>
<dbReference type="SUPFAM" id="SSF144091">
    <property type="entry name" value="Rhomboid-like"/>
    <property type="match status" value="1"/>
</dbReference>
<dbReference type="AlphaFoldDB" id="X0VC75"/>
<gene>
    <name evidence="6" type="ORF">S01H1_56107</name>
</gene>
<accession>X0VC75</accession>
<comment type="caution">
    <text evidence="6">The sequence shown here is derived from an EMBL/GenBank/DDBJ whole genome shotgun (WGS) entry which is preliminary data.</text>
</comment>
<dbReference type="EMBL" id="BARS01036507">
    <property type="protein sequence ID" value="GAG15925.1"/>
    <property type="molecule type" value="Genomic_DNA"/>
</dbReference>
<protein>
    <submittedName>
        <fullName evidence="6">Uncharacterized protein</fullName>
    </submittedName>
</protein>
<evidence type="ECO:0000256" key="3">
    <source>
        <dbReference type="ARBA" id="ARBA00022989"/>
    </source>
</evidence>
<proteinExistence type="predicted"/>
<keyword evidence="3 5" id="KW-1133">Transmembrane helix</keyword>
<sequence>MLVLVESSAIWIANDIAIAHDAHIVGFLTGCIYAFITDKRRALKGLIVAAAILVLMYFISLYYGVPLDTFKG</sequence>
<name>X0VC75_9ZZZZ</name>
<organism evidence="6">
    <name type="scientific">marine sediment metagenome</name>
    <dbReference type="NCBI Taxonomy" id="412755"/>
    <lineage>
        <taxon>unclassified sequences</taxon>
        <taxon>metagenomes</taxon>
        <taxon>ecological metagenomes</taxon>
    </lineage>
</organism>
<evidence type="ECO:0000256" key="5">
    <source>
        <dbReference type="SAM" id="Phobius"/>
    </source>
</evidence>
<dbReference type="InterPro" id="IPR035952">
    <property type="entry name" value="Rhomboid-like_sf"/>
</dbReference>
<evidence type="ECO:0000313" key="6">
    <source>
        <dbReference type="EMBL" id="GAG15925.1"/>
    </source>
</evidence>
<feature type="transmembrane region" description="Helical" evidence="5">
    <location>
        <begin position="43"/>
        <end position="65"/>
    </location>
</feature>
<evidence type="ECO:0000256" key="1">
    <source>
        <dbReference type="ARBA" id="ARBA00004141"/>
    </source>
</evidence>
<reference evidence="6" key="1">
    <citation type="journal article" date="2014" name="Front. Microbiol.">
        <title>High frequency of phylogenetically diverse reductive dehalogenase-homologous genes in deep subseafloor sedimentary metagenomes.</title>
        <authorList>
            <person name="Kawai M."/>
            <person name="Futagami T."/>
            <person name="Toyoda A."/>
            <person name="Takaki Y."/>
            <person name="Nishi S."/>
            <person name="Hori S."/>
            <person name="Arai W."/>
            <person name="Tsubouchi T."/>
            <person name="Morono Y."/>
            <person name="Uchiyama I."/>
            <person name="Ito T."/>
            <person name="Fujiyama A."/>
            <person name="Inagaki F."/>
            <person name="Takami H."/>
        </authorList>
    </citation>
    <scope>NUCLEOTIDE SEQUENCE</scope>
    <source>
        <strain evidence="6">Expedition CK06-06</strain>
    </source>
</reference>
<keyword evidence="4 5" id="KW-0472">Membrane</keyword>
<evidence type="ECO:0000256" key="4">
    <source>
        <dbReference type="ARBA" id="ARBA00023136"/>
    </source>
</evidence>
<comment type="subcellular location">
    <subcellularLocation>
        <location evidence="1">Membrane</location>
        <topology evidence="1">Multi-pass membrane protein</topology>
    </subcellularLocation>
</comment>
<dbReference type="GO" id="GO:0016020">
    <property type="term" value="C:membrane"/>
    <property type="evidence" value="ECO:0007669"/>
    <property type="project" value="UniProtKB-SubCell"/>
</dbReference>
<feature type="transmembrane region" description="Helical" evidence="5">
    <location>
        <begin position="16"/>
        <end position="36"/>
    </location>
</feature>
<evidence type="ECO:0000256" key="2">
    <source>
        <dbReference type="ARBA" id="ARBA00022692"/>
    </source>
</evidence>